<sequence length="326" mass="36304">MDAWSPATKLRVGLSCLDDDGNIVSVWNFGELGDLLRDFSDTEGSEGQFDLDTANNHTPLQSLQSPAVVPQEIDPLNVPVDASPLVCKYSRVTSTEEECDEICQFSNCRVCRASRLRHYPLLPRLQAMFTTSLAASSMTSHFSQDNEEVLVPSAIDSAVEIREMSPTIPGVDDVNLVCRRCWIMGGEVRRHAEYIDGSCSGNKSNSESVEGGHLDSAKKGNFALTEGTSAWKRREYTIPCPVCGIFSDMPDLEKVVHTEVGDRDMDMPELEHSDSTLLAFSSRFTLMYLLYTKLDVADSYQEDLLDIIANCFWRSYVSVLEENSRV</sequence>
<evidence type="ECO:0000313" key="2">
    <source>
        <dbReference type="Proteomes" id="UP000822688"/>
    </source>
</evidence>
<proteinExistence type="predicted"/>
<dbReference type="Proteomes" id="UP000822688">
    <property type="component" value="Chromosome 3"/>
</dbReference>
<comment type="caution">
    <text evidence="1">The sequence shown here is derived from an EMBL/GenBank/DDBJ whole genome shotgun (WGS) entry which is preliminary data.</text>
</comment>
<evidence type="ECO:0000313" key="1">
    <source>
        <dbReference type="EMBL" id="KAG0583036.1"/>
    </source>
</evidence>
<keyword evidence="2" id="KW-1185">Reference proteome</keyword>
<organism evidence="1 2">
    <name type="scientific">Ceratodon purpureus</name>
    <name type="common">Fire moss</name>
    <name type="synonym">Dicranum purpureum</name>
    <dbReference type="NCBI Taxonomy" id="3225"/>
    <lineage>
        <taxon>Eukaryota</taxon>
        <taxon>Viridiplantae</taxon>
        <taxon>Streptophyta</taxon>
        <taxon>Embryophyta</taxon>
        <taxon>Bryophyta</taxon>
        <taxon>Bryophytina</taxon>
        <taxon>Bryopsida</taxon>
        <taxon>Dicranidae</taxon>
        <taxon>Pseudoditrichales</taxon>
        <taxon>Ditrichaceae</taxon>
        <taxon>Ceratodon</taxon>
    </lineage>
</organism>
<gene>
    <name evidence="1" type="ORF">KC19_3G103900</name>
</gene>
<protein>
    <submittedName>
        <fullName evidence="1">Uncharacterized protein</fullName>
    </submittedName>
</protein>
<dbReference type="EMBL" id="CM026423">
    <property type="protein sequence ID" value="KAG0583036.1"/>
    <property type="molecule type" value="Genomic_DNA"/>
</dbReference>
<name>A0A8T0IJI7_CERPU</name>
<reference evidence="1" key="1">
    <citation type="submission" date="2020-06" db="EMBL/GenBank/DDBJ databases">
        <title>WGS assembly of Ceratodon purpureus strain R40.</title>
        <authorList>
            <person name="Carey S.B."/>
            <person name="Jenkins J."/>
            <person name="Shu S."/>
            <person name="Lovell J.T."/>
            <person name="Sreedasyam A."/>
            <person name="Maumus F."/>
            <person name="Tiley G.P."/>
            <person name="Fernandez-Pozo N."/>
            <person name="Barry K."/>
            <person name="Chen C."/>
            <person name="Wang M."/>
            <person name="Lipzen A."/>
            <person name="Daum C."/>
            <person name="Saski C.A."/>
            <person name="Payton A.C."/>
            <person name="Mcbreen J.C."/>
            <person name="Conrad R.E."/>
            <person name="Kollar L.M."/>
            <person name="Olsson S."/>
            <person name="Huttunen S."/>
            <person name="Landis J.B."/>
            <person name="Wickett N.J."/>
            <person name="Johnson M.G."/>
            <person name="Rensing S.A."/>
            <person name="Grimwood J."/>
            <person name="Schmutz J."/>
            <person name="Mcdaniel S.F."/>
        </authorList>
    </citation>
    <scope>NUCLEOTIDE SEQUENCE</scope>
    <source>
        <strain evidence="1">R40</strain>
    </source>
</reference>
<accession>A0A8T0IJI7</accession>
<dbReference type="AlphaFoldDB" id="A0A8T0IJI7"/>